<dbReference type="AlphaFoldDB" id="A0A8J2REY5"/>
<dbReference type="EMBL" id="CAKASE010000079">
    <property type="protein sequence ID" value="CAG9579630.1"/>
    <property type="molecule type" value="Genomic_DNA"/>
</dbReference>
<sequence length="115" mass="12993">MTKHLFSRQLSRGEVKALSLVSEREQCEEHAVTATLPPQRPWIPLTRPNRTRPTCEINRAAVSDDCQPSNTPAPTNYVLLAPIESSYVTHHTEPRTLFNESFGLPIPTETIRSRT</sequence>
<name>A0A8J2REY5_9NEOP</name>
<evidence type="ECO:0000313" key="2">
    <source>
        <dbReference type="Proteomes" id="UP000789524"/>
    </source>
</evidence>
<proteinExistence type="predicted"/>
<reference evidence="1" key="1">
    <citation type="submission" date="2021-09" db="EMBL/GenBank/DDBJ databases">
        <authorList>
            <person name="Martin H S."/>
        </authorList>
    </citation>
    <scope>NUCLEOTIDE SEQUENCE</scope>
</reference>
<evidence type="ECO:0000313" key="1">
    <source>
        <dbReference type="EMBL" id="CAG9579630.1"/>
    </source>
</evidence>
<organism evidence="1 2">
    <name type="scientific">Danaus chrysippus</name>
    <name type="common">African queen</name>
    <dbReference type="NCBI Taxonomy" id="151541"/>
    <lineage>
        <taxon>Eukaryota</taxon>
        <taxon>Metazoa</taxon>
        <taxon>Ecdysozoa</taxon>
        <taxon>Arthropoda</taxon>
        <taxon>Hexapoda</taxon>
        <taxon>Insecta</taxon>
        <taxon>Pterygota</taxon>
        <taxon>Neoptera</taxon>
        <taxon>Endopterygota</taxon>
        <taxon>Lepidoptera</taxon>
        <taxon>Glossata</taxon>
        <taxon>Ditrysia</taxon>
        <taxon>Papilionoidea</taxon>
        <taxon>Nymphalidae</taxon>
        <taxon>Danainae</taxon>
        <taxon>Danaini</taxon>
        <taxon>Danaina</taxon>
        <taxon>Danaus</taxon>
        <taxon>Anosia</taxon>
    </lineage>
</organism>
<dbReference type="Proteomes" id="UP000789524">
    <property type="component" value="Unassembled WGS sequence"/>
</dbReference>
<comment type="caution">
    <text evidence="1">The sequence shown here is derived from an EMBL/GenBank/DDBJ whole genome shotgun (WGS) entry which is preliminary data.</text>
</comment>
<keyword evidence="2" id="KW-1185">Reference proteome</keyword>
<gene>
    <name evidence="1" type="ORF">DCHRY22_LOCUS13227</name>
</gene>
<protein>
    <submittedName>
        <fullName evidence="1">(African queen) hypothetical protein</fullName>
    </submittedName>
</protein>
<accession>A0A8J2REY5</accession>